<evidence type="ECO:0000259" key="4">
    <source>
        <dbReference type="Pfam" id="PF17172"/>
    </source>
</evidence>
<dbReference type="CDD" id="cd03193">
    <property type="entry name" value="GST_C_Metaxin"/>
    <property type="match status" value="1"/>
</dbReference>
<dbReference type="KEGG" id="hazt:108673712"/>
<dbReference type="Pfam" id="PF17172">
    <property type="entry name" value="GST_N_4"/>
    <property type="match status" value="1"/>
</dbReference>
<keyword evidence="5" id="KW-1185">Reference proteome</keyword>
<feature type="compositionally biased region" description="Low complexity" evidence="2">
    <location>
        <begin position="135"/>
        <end position="144"/>
    </location>
</feature>
<dbReference type="PANTHER" id="PTHR12289">
    <property type="entry name" value="METAXIN RELATED"/>
    <property type="match status" value="1"/>
</dbReference>
<dbReference type="Gene3D" id="1.20.1050.10">
    <property type="match status" value="1"/>
</dbReference>
<dbReference type="AlphaFoldDB" id="A0A979FM76"/>
<dbReference type="Gene3D" id="3.40.30.10">
    <property type="entry name" value="Glutaredoxin"/>
    <property type="match status" value="1"/>
</dbReference>
<evidence type="ECO:0000313" key="5">
    <source>
        <dbReference type="Proteomes" id="UP000694843"/>
    </source>
</evidence>
<dbReference type="Pfam" id="PF17171">
    <property type="entry name" value="GST_C_6"/>
    <property type="match status" value="1"/>
</dbReference>
<dbReference type="InterPro" id="IPR050931">
    <property type="entry name" value="Mito_Protein_Transport_Metaxin"/>
</dbReference>
<dbReference type="SUPFAM" id="SSF52833">
    <property type="entry name" value="Thioredoxin-like"/>
    <property type="match status" value="1"/>
</dbReference>
<dbReference type="SFLD" id="SFLDG01200">
    <property type="entry name" value="SUF1.1"/>
    <property type="match status" value="1"/>
</dbReference>
<proteinExistence type="inferred from homology"/>
<dbReference type="InterPro" id="IPR012336">
    <property type="entry name" value="Thioredoxin-like_fold"/>
</dbReference>
<dbReference type="InterPro" id="IPR036282">
    <property type="entry name" value="Glutathione-S-Trfase_C_sf"/>
</dbReference>
<evidence type="ECO:0000313" key="6">
    <source>
        <dbReference type="RefSeq" id="XP_047737606.1"/>
    </source>
</evidence>
<dbReference type="SFLD" id="SFLDS00019">
    <property type="entry name" value="Glutathione_Transferase_(cytos"/>
    <property type="match status" value="1"/>
</dbReference>
<dbReference type="InterPro" id="IPR033468">
    <property type="entry name" value="Metaxin_GST"/>
</dbReference>
<dbReference type="RefSeq" id="XP_047737606.1">
    <property type="nucleotide sequence ID" value="XM_047881650.1"/>
</dbReference>
<reference evidence="6" key="1">
    <citation type="submission" date="2025-08" db="UniProtKB">
        <authorList>
            <consortium name="RefSeq"/>
        </authorList>
    </citation>
    <scope>IDENTIFICATION</scope>
    <source>
        <tissue evidence="6">Whole organism</tissue>
    </source>
</reference>
<dbReference type="PANTHER" id="PTHR12289:SF41">
    <property type="entry name" value="FAILED AXON CONNECTIONS-RELATED"/>
    <property type="match status" value="1"/>
</dbReference>
<accession>A0A979FM76</accession>
<comment type="similarity">
    <text evidence="1">Belongs to the FAX family.</text>
</comment>
<dbReference type="OrthoDB" id="5809458at2759"/>
<dbReference type="InterPro" id="IPR026928">
    <property type="entry name" value="FAX/IsoI-like"/>
</dbReference>
<feature type="region of interest" description="Disordered" evidence="2">
    <location>
        <begin position="1"/>
        <end position="29"/>
    </location>
</feature>
<dbReference type="SFLD" id="SFLDG01180">
    <property type="entry name" value="SUF1"/>
    <property type="match status" value="1"/>
</dbReference>
<evidence type="ECO:0000259" key="3">
    <source>
        <dbReference type="Pfam" id="PF17171"/>
    </source>
</evidence>
<organism evidence="5 6">
    <name type="scientific">Hyalella azteca</name>
    <name type="common">Amphipod</name>
    <dbReference type="NCBI Taxonomy" id="294128"/>
    <lineage>
        <taxon>Eukaryota</taxon>
        <taxon>Metazoa</taxon>
        <taxon>Ecdysozoa</taxon>
        <taxon>Arthropoda</taxon>
        <taxon>Crustacea</taxon>
        <taxon>Multicrustacea</taxon>
        <taxon>Malacostraca</taxon>
        <taxon>Eumalacostraca</taxon>
        <taxon>Peracarida</taxon>
        <taxon>Amphipoda</taxon>
        <taxon>Senticaudata</taxon>
        <taxon>Talitrida</taxon>
        <taxon>Talitroidea</taxon>
        <taxon>Hyalellidae</taxon>
        <taxon>Hyalella</taxon>
    </lineage>
</organism>
<dbReference type="InterPro" id="IPR036249">
    <property type="entry name" value="Thioredoxin-like_sf"/>
</dbReference>
<feature type="domain" description="Metaxin glutathione S-transferase" evidence="3">
    <location>
        <begin position="433"/>
        <end position="495"/>
    </location>
</feature>
<feature type="region of interest" description="Disordered" evidence="2">
    <location>
        <begin position="126"/>
        <end position="171"/>
    </location>
</feature>
<dbReference type="GO" id="GO:0005737">
    <property type="term" value="C:cytoplasm"/>
    <property type="evidence" value="ECO:0007669"/>
    <property type="project" value="TreeGrafter"/>
</dbReference>
<feature type="domain" description="Thioredoxin-like fold" evidence="4">
    <location>
        <begin position="292"/>
        <end position="385"/>
    </location>
</feature>
<dbReference type="Proteomes" id="UP000694843">
    <property type="component" value="Unplaced"/>
</dbReference>
<name>A0A979FM76_HYAAZ</name>
<protein>
    <submittedName>
        <fullName evidence="6">Failed axon connections homolog</fullName>
    </submittedName>
</protein>
<evidence type="ECO:0000256" key="1">
    <source>
        <dbReference type="ARBA" id="ARBA00006475"/>
    </source>
</evidence>
<dbReference type="SUPFAM" id="SSF47616">
    <property type="entry name" value="GST C-terminal domain-like"/>
    <property type="match status" value="1"/>
</dbReference>
<sequence>MNSLLPETFKCPKKRKRDEREGGRGPLQKVDACVGQKAPFLNSPENVEGDASEDYPASAVSGPCAVNPMKAMFKRTPISLSDYVDLQPASQALSEALLPLSIVNVIVDGLGRGSVLKDQTNRILSGLVKPGHDGAATSSTARSSAEIDLSTCPPSQPEPQPLQPQQSEDEDLEEYDRFRYKHLRKGEKPKLQDLSDEAVESAYECARVHEELVWLNDIPTMGKAVAKITPPEKVKELRLKFTKGAYQVASVYIITVCIFGVGEERAVWESQGPNVVVHHTILPGEVCPSLTPFAVKLESFFRLAKIDYKNDYEEPMGPKNKVPWITINGEDISDSEIIIDRLQQMFNIHPDASVPLEENAVATAMRIMMEEHFYWGLVSWRYDEDAMNGLFKVFKLPLLQRHLIKSYRGRVQRMLYNQGTGRHSFEEVHSFMKKDLEALSVYIGDKKFFHGDDIHVVDCAIFGALTQIVYNSPGSPYTRLLKDKYSNLLAYTERVKQRLWPDWDEYLVKK</sequence>
<evidence type="ECO:0000256" key="2">
    <source>
        <dbReference type="SAM" id="MobiDB-lite"/>
    </source>
</evidence>
<gene>
    <name evidence="6" type="primary">LOC108673712</name>
</gene>
<dbReference type="InterPro" id="IPR040079">
    <property type="entry name" value="Glutathione_S-Trfase"/>
</dbReference>
<dbReference type="GeneID" id="108673712"/>